<dbReference type="AlphaFoldDB" id="M1ZZM1"/>
<keyword evidence="4" id="KW-0963">Cytoplasm</keyword>
<evidence type="ECO:0000313" key="15">
    <source>
        <dbReference type="Proteomes" id="UP000011944"/>
    </source>
</evidence>
<evidence type="ECO:0000256" key="3">
    <source>
        <dbReference type="ARBA" id="ARBA00021035"/>
    </source>
</evidence>
<evidence type="ECO:0000256" key="11">
    <source>
        <dbReference type="ARBA" id="ARBA00033276"/>
    </source>
</evidence>
<evidence type="ECO:0000256" key="4">
    <source>
        <dbReference type="ARBA" id="ARBA00022490"/>
    </source>
</evidence>
<evidence type="ECO:0000313" key="14">
    <source>
        <dbReference type="EMBL" id="EKN43203.1"/>
    </source>
</evidence>
<dbReference type="GO" id="GO:0006271">
    <property type="term" value="P:DNA strand elongation involved in DNA replication"/>
    <property type="evidence" value="ECO:0007669"/>
    <property type="project" value="TreeGrafter"/>
</dbReference>
<evidence type="ECO:0000259" key="13">
    <source>
        <dbReference type="Pfam" id="PF02768"/>
    </source>
</evidence>
<dbReference type="CDD" id="cd00140">
    <property type="entry name" value="beta_clamp"/>
    <property type="match status" value="1"/>
</dbReference>
<keyword evidence="9" id="KW-0238">DNA-binding</keyword>
<feature type="domain" description="DNA polymerase III beta sliding clamp central" evidence="12">
    <location>
        <begin position="111"/>
        <end position="204"/>
    </location>
</feature>
<keyword evidence="14" id="KW-0489">Methyltransferase</keyword>
<dbReference type="Proteomes" id="UP000011944">
    <property type="component" value="Unassembled WGS sequence"/>
</dbReference>
<organism evidence="14 15">
    <name type="scientific">Clostridium botulinum CFSAN001627</name>
    <dbReference type="NCBI Taxonomy" id="1232189"/>
    <lineage>
        <taxon>Bacteria</taxon>
        <taxon>Bacillati</taxon>
        <taxon>Bacillota</taxon>
        <taxon>Clostridia</taxon>
        <taxon>Eubacteriales</taxon>
        <taxon>Clostridiaceae</taxon>
        <taxon>Clostridium</taxon>
    </lineage>
</organism>
<dbReference type="GO" id="GO:0008408">
    <property type="term" value="F:3'-5' exonuclease activity"/>
    <property type="evidence" value="ECO:0007669"/>
    <property type="project" value="InterPro"/>
</dbReference>
<evidence type="ECO:0000256" key="10">
    <source>
        <dbReference type="ARBA" id="ARBA00030988"/>
    </source>
</evidence>
<evidence type="ECO:0000256" key="7">
    <source>
        <dbReference type="ARBA" id="ARBA00022705"/>
    </source>
</evidence>
<dbReference type="InterPro" id="IPR022637">
    <property type="entry name" value="DNA_polIII_beta_cen"/>
</dbReference>
<evidence type="ECO:0000256" key="1">
    <source>
        <dbReference type="ARBA" id="ARBA00004496"/>
    </source>
</evidence>
<reference evidence="14 15" key="2">
    <citation type="submission" date="2013-03" db="EMBL/GenBank/DDBJ databases">
        <title>Diversity in Clostridium botulinum.</title>
        <authorList>
            <person name="Timme R.E."/>
            <person name="Allard M."/>
            <person name="Luo Y."/>
            <person name="Strain E."/>
            <person name="Gonzalez-Escalona N."/>
            <person name="Brown E."/>
        </authorList>
    </citation>
    <scope>NUCLEOTIDE SEQUENCE [LARGE SCALE GENOMIC DNA]</scope>
    <source>
        <strain evidence="14 15">CFSAN001627</strain>
    </source>
</reference>
<dbReference type="GO" id="GO:0005737">
    <property type="term" value="C:cytoplasm"/>
    <property type="evidence" value="ECO:0007669"/>
    <property type="project" value="UniProtKB-SubCell"/>
</dbReference>
<dbReference type="GO" id="GO:0032259">
    <property type="term" value="P:methylation"/>
    <property type="evidence" value="ECO:0007669"/>
    <property type="project" value="UniProtKB-KW"/>
</dbReference>
<keyword evidence="6" id="KW-0548">Nucleotidyltransferase</keyword>
<gene>
    <name evidence="14" type="ORF">CFSAN001627_02025</name>
</gene>
<keyword evidence="5" id="KW-0808">Transferase</keyword>
<proteinExistence type="inferred from homology"/>
<evidence type="ECO:0000259" key="12">
    <source>
        <dbReference type="Pfam" id="PF02767"/>
    </source>
</evidence>
<dbReference type="InterPro" id="IPR022635">
    <property type="entry name" value="DNA_polIII_beta_C"/>
</dbReference>
<keyword evidence="7" id="KW-0235">DNA replication</keyword>
<dbReference type="PATRIC" id="fig|1232189.3.peg.329"/>
<evidence type="ECO:0000256" key="2">
    <source>
        <dbReference type="ARBA" id="ARBA00010752"/>
    </source>
</evidence>
<comment type="subcellular location">
    <subcellularLocation>
        <location evidence="1">Cytoplasm</location>
    </subcellularLocation>
</comment>
<dbReference type="Gene3D" id="3.10.150.10">
    <property type="entry name" value="DNA Polymerase III, subunit A, domain 2"/>
    <property type="match status" value="1"/>
</dbReference>
<dbReference type="Gene3D" id="3.70.10.10">
    <property type="match status" value="1"/>
</dbReference>
<sequence length="329" mass="37861">MTTVLNSHYIHEILSLSKADNISFMNVNNETYIVAHEQEDVTFKNQIIKKLNGNCNDGQTSINRYVLKLLPKDAKVIITEDTIISGNRKIKYIPSQLVDMPINIENHLITIPIDELKHLLSCSYAMAKDEIRLILNGLCINNSEFIALDGYRLALRKGNFQTKEPVIVPADLIKVIKKVKYERDVKIYYNDNYVKFKFGDLEVIGNRQIGDYINYKSIIPEDYNTKVTLETKSILDILKDYKKNKFNIADLDFQKNKLIIKANNEVATVEESITIELQGEPLEISFNADYLIDAFKNYDNATLELTYCVNPMVIKENNKLDLVLPVRKK</sequence>
<dbReference type="InterPro" id="IPR001001">
    <property type="entry name" value="DNA_polIII_beta"/>
</dbReference>
<accession>M1ZZM1</accession>
<dbReference type="Pfam" id="PF02767">
    <property type="entry name" value="DNA_pol3_beta_2"/>
    <property type="match status" value="1"/>
</dbReference>
<name>M1ZZM1_CLOBO</name>
<dbReference type="PANTHER" id="PTHR30478">
    <property type="entry name" value="DNA POLYMERASE III SUBUNIT BETA"/>
    <property type="match status" value="1"/>
</dbReference>
<comment type="similarity">
    <text evidence="2">Belongs to the beta sliding clamp family.</text>
</comment>
<dbReference type="GO" id="GO:0008168">
    <property type="term" value="F:methyltransferase activity"/>
    <property type="evidence" value="ECO:0007669"/>
    <property type="project" value="UniProtKB-KW"/>
</dbReference>
<dbReference type="InterPro" id="IPR046938">
    <property type="entry name" value="DNA_clamp_sf"/>
</dbReference>
<dbReference type="SUPFAM" id="SSF55979">
    <property type="entry name" value="DNA clamp"/>
    <property type="match status" value="2"/>
</dbReference>
<dbReference type="GO" id="GO:0003887">
    <property type="term" value="F:DNA-directed DNA polymerase activity"/>
    <property type="evidence" value="ECO:0007669"/>
    <property type="project" value="UniProtKB-KW"/>
</dbReference>
<dbReference type="GO" id="GO:0009360">
    <property type="term" value="C:DNA polymerase III complex"/>
    <property type="evidence" value="ECO:0007669"/>
    <property type="project" value="InterPro"/>
</dbReference>
<comment type="caution">
    <text evidence="14">The sequence shown here is derived from an EMBL/GenBank/DDBJ whole genome shotgun (WGS) entry which is preliminary data.</text>
</comment>
<dbReference type="SMART" id="SM00480">
    <property type="entry name" value="POL3Bc"/>
    <property type="match status" value="1"/>
</dbReference>
<dbReference type="EMBL" id="AMXI01000114">
    <property type="protein sequence ID" value="EKN43203.1"/>
    <property type="molecule type" value="Genomic_DNA"/>
</dbReference>
<keyword evidence="8" id="KW-0239">DNA-directed DNA polymerase</keyword>
<reference evidence="14 15" key="1">
    <citation type="submission" date="2012-10" db="EMBL/GenBank/DDBJ databases">
        <authorList>
            <person name="Strain E.A."/>
            <person name="Brown E."/>
            <person name="Allard M.W."/>
            <person name="Gonzalez-Escalona N."/>
            <person name="Timme R."/>
        </authorList>
    </citation>
    <scope>NUCLEOTIDE SEQUENCE [LARGE SCALE GENOMIC DNA]</scope>
    <source>
        <strain evidence="14 15">CFSAN001627</strain>
    </source>
</reference>
<evidence type="ECO:0000256" key="9">
    <source>
        <dbReference type="ARBA" id="ARBA00023125"/>
    </source>
</evidence>
<dbReference type="Pfam" id="PF02768">
    <property type="entry name" value="DNA_pol3_beta_3"/>
    <property type="match status" value="1"/>
</dbReference>
<evidence type="ECO:0000256" key="8">
    <source>
        <dbReference type="ARBA" id="ARBA00022932"/>
    </source>
</evidence>
<evidence type="ECO:0000256" key="5">
    <source>
        <dbReference type="ARBA" id="ARBA00022679"/>
    </source>
</evidence>
<evidence type="ECO:0000256" key="6">
    <source>
        <dbReference type="ARBA" id="ARBA00022695"/>
    </source>
</evidence>
<protein>
    <recommendedName>
        <fullName evidence="3">Beta sliding clamp</fullName>
    </recommendedName>
    <alternativeName>
        <fullName evidence="11">Beta-clamp processivity factor</fullName>
    </alternativeName>
    <alternativeName>
        <fullName evidence="10">DNA polymerase III beta sliding clamp subunit</fullName>
    </alternativeName>
</protein>
<dbReference type="PANTHER" id="PTHR30478:SF0">
    <property type="entry name" value="BETA SLIDING CLAMP"/>
    <property type="match status" value="1"/>
</dbReference>
<dbReference type="GO" id="GO:0003677">
    <property type="term" value="F:DNA binding"/>
    <property type="evidence" value="ECO:0007669"/>
    <property type="project" value="UniProtKB-KW"/>
</dbReference>
<feature type="domain" description="DNA polymerase III beta sliding clamp C-terminal" evidence="13">
    <location>
        <begin position="216"/>
        <end position="319"/>
    </location>
</feature>